<evidence type="ECO:0000313" key="13">
    <source>
        <dbReference type="EMBL" id="SHG12568.1"/>
    </source>
</evidence>
<evidence type="ECO:0000313" key="15">
    <source>
        <dbReference type="Proteomes" id="UP000474718"/>
    </source>
</evidence>
<dbReference type="InterPro" id="IPR001789">
    <property type="entry name" value="Sig_transdc_resp-reg_receiver"/>
</dbReference>
<evidence type="ECO:0000313" key="12">
    <source>
        <dbReference type="EMBL" id="MZL69116.1"/>
    </source>
</evidence>
<name>A0AAQ1MEA0_9FIRM</name>
<dbReference type="GO" id="GO:0006355">
    <property type="term" value="P:regulation of DNA-templated transcription"/>
    <property type="evidence" value="ECO:0007669"/>
    <property type="project" value="InterPro"/>
</dbReference>
<evidence type="ECO:0000313" key="14">
    <source>
        <dbReference type="Proteomes" id="UP000184089"/>
    </source>
</evidence>
<gene>
    <name evidence="12" type="ORF">GT747_04945</name>
    <name evidence="13" type="ORF">SAMN05444424_1562</name>
</gene>
<dbReference type="InterPro" id="IPR036388">
    <property type="entry name" value="WH-like_DNA-bd_sf"/>
</dbReference>
<keyword evidence="15" id="KW-1185">Reference proteome</keyword>
<evidence type="ECO:0000256" key="3">
    <source>
        <dbReference type="ARBA" id="ARBA00023012"/>
    </source>
</evidence>
<keyword evidence="2 8" id="KW-0597">Phosphoprotein</keyword>
<evidence type="ECO:0000259" key="10">
    <source>
        <dbReference type="PROSITE" id="PS50110"/>
    </source>
</evidence>
<dbReference type="Pfam" id="PF00072">
    <property type="entry name" value="Response_reg"/>
    <property type="match status" value="1"/>
</dbReference>
<dbReference type="RefSeq" id="WP_021658033.1">
    <property type="nucleotide sequence ID" value="NZ_FQVY01000002.1"/>
</dbReference>
<reference evidence="13" key="2">
    <citation type="submission" date="2016-11" db="EMBL/GenBank/DDBJ databases">
        <authorList>
            <person name="Varghese N."/>
            <person name="Submissions S."/>
        </authorList>
    </citation>
    <scope>NUCLEOTIDE SEQUENCE</scope>
    <source>
        <strain evidence="13">DSM 4029</strain>
    </source>
</reference>
<dbReference type="EMBL" id="WWVX01000002">
    <property type="protein sequence ID" value="MZL69116.1"/>
    <property type="molecule type" value="Genomic_DNA"/>
</dbReference>
<dbReference type="GO" id="GO:0000156">
    <property type="term" value="F:phosphorelay response regulator activity"/>
    <property type="evidence" value="ECO:0007669"/>
    <property type="project" value="TreeGrafter"/>
</dbReference>
<proteinExistence type="predicted"/>
<comment type="function">
    <text evidence="7">May play the central regulatory role in sporulation. It may be an element of the effector pathway responsible for the activation of sporulation genes in response to nutritional stress. Spo0A may act in concert with spo0H (a sigma factor) to control the expression of some genes that are critical to the sporulation process.</text>
</comment>
<reference evidence="14" key="1">
    <citation type="submission" date="2016-11" db="EMBL/GenBank/DDBJ databases">
        <authorList>
            <person name="Jaros S."/>
            <person name="Januszkiewicz K."/>
            <person name="Wedrychowicz H."/>
        </authorList>
    </citation>
    <scope>NUCLEOTIDE SEQUENCE [LARGE SCALE GENOMIC DNA]</scope>
    <source>
        <strain evidence="14">DSM 4029</strain>
    </source>
</reference>
<protein>
    <recommendedName>
        <fullName evidence="1">Stage 0 sporulation protein A homolog</fullName>
    </recommendedName>
</protein>
<dbReference type="SUPFAM" id="SSF52172">
    <property type="entry name" value="CheY-like"/>
    <property type="match status" value="1"/>
</dbReference>
<evidence type="ECO:0000256" key="5">
    <source>
        <dbReference type="ARBA" id="ARBA00023125"/>
    </source>
</evidence>
<evidence type="ECO:0000256" key="4">
    <source>
        <dbReference type="ARBA" id="ARBA00023015"/>
    </source>
</evidence>
<evidence type="ECO:0000256" key="9">
    <source>
        <dbReference type="PROSITE-ProRule" id="PRU01091"/>
    </source>
</evidence>
<dbReference type="PANTHER" id="PTHR48111">
    <property type="entry name" value="REGULATOR OF RPOS"/>
    <property type="match status" value="1"/>
</dbReference>
<feature type="DNA-binding region" description="OmpR/PhoB-type" evidence="9">
    <location>
        <begin position="125"/>
        <end position="224"/>
    </location>
</feature>
<dbReference type="Proteomes" id="UP000474718">
    <property type="component" value="Unassembled WGS sequence"/>
</dbReference>
<feature type="domain" description="Response regulatory" evidence="10">
    <location>
        <begin position="3"/>
        <end position="116"/>
    </location>
</feature>
<evidence type="ECO:0000256" key="1">
    <source>
        <dbReference type="ARBA" id="ARBA00018672"/>
    </source>
</evidence>
<dbReference type="SMART" id="SM00448">
    <property type="entry name" value="REC"/>
    <property type="match status" value="1"/>
</dbReference>
<dbReference type="CDD" id="cd17574">
    <property type="entry name" value="REC_OmpR"/>
    <property type="match status" value="1"/>
</dbReference>
<feature type="domain" description="OmpR/PhoB-type" evidence="11">
    <location>
        <begin position="125"/>
        <end position="224"/>
    </location>
</feature>
<dbReference type="GO" id="GO:0000976">
    <property type="term" value="F:transcription cis-regulatory region binding"/>
    <property type="evidence" value="ECO:0007669"/>
    <property type="project" value="TreeGrafter"/>
</dbReference>
<dbReference type="InterPro" id="IPR039420">
    <property type="entry name" value="WalR-like"/>
</dbReference>
<dbReference type="GO" id="GO:0032993">
    <property type="term" value="C:protein-DNA complex"/>
    <property type="evidence" value="ECO:0007669"/>
    <property type="project" value="TreeGrafter"/>
</dbReference>
<evidence type="ECO:0000256" key="6">
    <source>
        <dbReference type="ARBA" id="ARBA00023163"/>
    </source>
</evidence>
<evidence type="ECO:0000256" key="2">
    <source>
        <dbReference type="ARBA" id="ARBA00022553"/>
    </source>
</evidence>
<keyword evidence="4" id="KW-0805">Transcription regulation</keyword>
<sequence>MYRLLAVDDDPAVCRALFDYFSSRGFFVATALSAGEALRLSQTPPPFDCAVVDVLLPDQSGLKLCQAIKETGAAVVFLSALGSEDDRVQGFLSGGDDYLCKPYSLAELEQRVLARIRARQGTRAQQVLRFGPVCIRLDRRQVEVEGRPLELTCSEFDILVFLAQHRDAPYTQDAIYRAIWNQPGLDGTHTVQVHVAQLRKKLAAALPEHSLIQTVWGKGYRFSPPPTA</sequence>
<evidence type="ECO:0000256" key="7">
    <source>
        <dbReference type="ARBA" id="ARBA00024867"/>
    </source>
</evidence>
<dbReference type="SMART" id="SM00862">
    <property type="entry name" value="Trans_reg_C"/>
    <property type="match status" value="1"/>
</dbReference>
<dbReference type="Pfam" id="PF00486">
    <property type="entry name" value="Trans_reg_C"/>
    <property type="match status" value="1"/>
</dbReference>
<keyword evidence="5 9" id="KW-0238">DNA-binding</keyword>
<organism evidence="13 14">
    <name type="scientific">Bittarella massiliensis</name>
    <name type="common">ex Durand et al. 2017</name>
    <dbReference type="NCBI Taxonomy" id="1720313"/>
    <lineage>
        <taxon>Bacteria</taxon>
        <taxon>Bacillati</taxon>
        <taxon>Bacillota</taxon>
        <taxon>Clostridia</taxon>
        <taxon>Eubacteriales</taxon>
        <taxon>Oscillospiraceae</taxon>
        <taxon>Bittarella (ex Durand et al. 2017)</taxon>
    </lineage>
</organism>
<keyword evidence="3" id="KW-0902">Two-component regulatory system</keyword>
<dbReference type="Gene3D" id="1.10.10.10">
    <property type="entry name" value="Winged helix-like DNA-binding domain superfamily/Winged helix DNA-binding domain"/>
    <property type="match status" value="1"/>
</dbReference>
<dbReference type="EMBL" id="FQVY01000002">
    <property type="protein sequence ID" value="SHG12568.1"/>
    <property type="molecule type" value="Genomic_DNA"/>
</dbReference>
<evidence type="ECO:0000259" key="11">
    <source>
        <dbReference type="PROSITE" id="PS51755"/>
    </source>
</evidence>
<comment type="caution">
    <text evidence="13">The sequence shown here is derived from an EMBL/GenBank/DDBJ whole genome shotgun (WGS) entry which is preliminary data.</text>
</comment>
<keyword evidence="6" id="KW-0804">Transcription</keyword>
<dbReference type="Gene3D" id="3.40.50.2300">
    <property type="match status" value="1"/>
</dbReference>
<feature type="modified residue" description="4-aspartylphosphate" evidence="8">
    <location>
        <position position="53"/>
    </location>
</feature>
<dbReference type="GO" id="GO:0005829">
    <property type="term" value="C:cytosol"/>
    <property type="evidence" value="ECO:0007669"/>
    <property type="project" value="TreeGrafter"/>
</dbReference>
<dbReference type="PROSITE" id="PS50110">
    <property type="entry name" value="RESPONSE_REGULATORY"/>
    <property type="match status" value="1"/>
</dbReference>
<dbReference type="AlphaFoldDB" id="A0AAQ1MEA0"/>
<dbReference type="Proteomes" id="UP000184089">
    <property type="component" value="Unassembled WGS sequence"/>
</dbReference>
<accession>A0AAQ1MEA0</accession>
<dbReference type="CDD" id="cd00383">
    <property type="entry name" value="trans_reg_C"/>
    <property type="match status" value="1"/>
</dbReference>
<dbReference type="InterPro" id="IPR001867">
    <property type="entry name" value="OmpR/PhoB-type_DNA-bd"/>
</dbReference>
<dbReference type="InterPro" id="IPR011006">
    <property type="entry name" value="CheY-like_superfamily"/>
</dbReference>
<evidence type="ECO:0000256" key="8">
    <source>
        <dbReference type="PROSITE-ProRule" id="PRU00169"/>
    </source>
</evidence>
<dbReference type="PANTHER" id="PTHR48111:SF1">
    <property type="entry name" value="TWO-COMPONENT RESPONSE REGULATOR ORR33"/>
    <property type="match status" value="1"/>
</dbReference>
<reference evidence="12 15" key="3">
    <citation type="journal article" date="2019" name="Nat. Med.">
        <title>A library of human gut bacterial isolates paired with longitudinal multiomics data enables mechanistic microbiome research.</title>
        <authorList>
            <person name="Poyet M."/>
            <person name="Groussin M."/>
            <person name="Gibbons S.M."/>
            <person name="Avila-Pacheco J."/>
            <person name="Jiang X."/>
            <person name="Kearney S.M."/>
            <person name="Perrotta A.R."/>
            <person name="Berdy B."/>
            <person name="Zhao S."/>
            <person name="Lieberman T.D."/>
            <person name="Swanson P.K."/>
            <person name="Smith M."/>
            <person name="Roesemann S."/>
            <person name="Alexander J.E."/>
            <person name="Rich S.A."/>
            <person name="Livny J."/>
            <person name="Vlamakis H."/>
            <person name="Clish C."/>
            <person name="Bullock K."/>
            <person name="Deik A."/>
            <person name="Scott J."/>
            <person name="Pierce K.A."/>
            <person name="Xavier R.J."/>
            <person name="Alm E.J."/>
        </authorList>
    </citation>
    <scope>NUCLEOTIDE SEQUENCE [LARGE SCALE GENOMIC DNA]</scope>
    <source>
        <strain evidence="12 15">BIOML-A2</strain>
    </source>
</reference>
<dbReference type="PROSITE" id="PS51755">
    <property type="entry name" value="OMPR_PHOB"/>
    <property type="match status" value="1"/>
</dbReference>